<evidence type="ECO:0000256" key="5">
    <source>
        <dbReference type="ARBA" id="ARBA00022490"/>
    </source>
</evidence>
<keyword evidence="6" id="KW-0812">Transmembrane</keyword>
<organism evidence="13 14">
    <name type="scientific">Erinaceus europaeus</name>
    <name type="common">Western European hedgehog</name>
    <dbReference type="NCBI Taxonomy" id="9365"/>
    <lineage>
        <taxon>Eukaryota</taxon>
        <taxon>Metazoa</taxon>
        <taxon>Chordata</taxon>
        <taxon>Craniata</taxon>
        <taxon>Vertebrata</taxon>
        <taxon>Euteleostomi</taxon>
        <taxon>Mammalia</taxon>
        <taxon>Eutheria</taxon>
        <taxon>Laurasiatheria</taxon>
        <taxon>Eulipotyphla</taxon>
        <taxon>Erinaceidae</taxon>
        <taxon>Erinaceinae</taxon>
        <taxon>Erinaceus</taxon>
    </lineage>
</organism>
<dbReference type="PANTHER" id="PTHR16795">
    <property type="entry name" value="LIMBIN/ELLIS-VAN CREVELD PROTEIN"/>
    <property type="match status" value="1"/>
</dbReference>
<keyword evidence="4" id="KW-1003">Cell membrane</keyword>
<feature type="region of interest" description="Disordered" evidence="12">
    <location>
        <begin position="1"/>
        <end position="29"/>
    </location>
</feature>
<evidence type="ECO:0000256" key="10">
    <source>
        <dbReference type="ARBA" id="ARBA00023273"/>
    </source>
</evidence>
<dbReference type="InterPro" id="IPR026501">
    <property type="entry name" value="Limbin/EVC"/>
</dbReference>
<proteinExistence type="predicted"/>
<dbReference type="PANTHER" id="PTHR16795:SF14">
    <property type="entry name" value="LIMBIN"/>
    <property type="match status" value="1"/>
</dbReference>
<evidence type="ECO:0000256" key="1">
    <source>
        <dbReference type="ARBA" id="ARBA00004120"/>
    </source>
</evidence>
<dbReference type="GeneID" id="107523717"/>
<keyword evidence="8" id="KW-0472">Membrane</keyword>
<feature type="coiled-coil region" evidence="11">
    <location>
        <begin position="84"/>
        <end position="121"/>
    </location>
</feature>
<evidence type="ECO:0000256" key="6">
    <source>
        <dbReference type="ARBA" id="ARBA00022692"/>
    </source>
</evidence>
<evidence type="ECO:0000256" key="12">
    <source>
        <dbReference type="SAM" id="MobiDB-lite"/>
    </source>
</evidence>
<keyword evidence="9" id="KW-0206">Cytoskeleton</keyword>
<evidence type="ECO:0000313" key="14">
    <source>
        <dbReference type="RefSeq" id="XP_060044545.1"/>
    </source>
</evidence>
<evidence type="ECO:0000256" key="9">
    <source>
        <dbReference type="ARBA" id="ARBA00023212"/>
    </source>
</evidence>
<keyword evidence="11" id="KW-0175">Coiled coil</keyword>
<dbReference type="RefSeq" id="XP_060044545.1">
    <property type="nucleotide sequence ID" value="XM_060188562.1"/>
</dbReference>
<evidence type="ECO:0000256" key="11">
    <source>
        <dbReference type="SAM" id="Coils"/>
    </source>
</evidence>
<evidence type="ECO:0000256" key="8">
    <source>
        <dbReference type="ARBA" id="ARBA00023136"/>
    </source>
</evidence>
<reference evidence="14" key="1">
    <citation type="submission" date="2025-08" db="UniProtKB">
        <authorList>
            <consortium name="RefSeq"/>
        </authorList>
    </citation>
    <scope>IDENTIFICATION</scope>
</reference>
<comment type="subcellular location">
    <subcellularLocation>
        <location evidence="2">Cell membrane</location>
        <topology evidence="2">Single-pass membrane protein</topology>
    </subcellularLocation>
    <subcellularLocation>
        <location evidence="3">Cell projection</location>
        <location evidence="3">Cilium membrane</location>
    </subcellularLocation>
    <subcellularLocation>
        <location evidence="1">Cytoplasm</location>
        <location evidence="1">Cytoskeleton</location>
        <location evidence="1">Cilium basal body</location>
    </subcellularLocation>
</comment>
<dbReference type="Proteomes" id="UP001652624">
    <property type="component" value="Chromosome 3"/>
</dbReference>
<keyword evidence="5" id="KW-0963">Cytoplasm</keyword>
<name>A0ABM3X6V2_ERIEU</name>
<sequence length="318" mass="35353">MRPRQGQGESPRCHLQVPTHLARPSPAASCFSPLHPQKLQELEKKLEEKLLQEEAAGLRRLLDPGLPEGPEEVKPDRQLSAVLLGALSQGRRLLERQKQSLREERRRAVVLEGQLESMEADAYATLHSQELKLATSLSRLAALPGSTLRLLLSVTLPAVTQPELLTALDSSGQKQPEPGAEGEAGEPTEQGRKGKHQGWWQDLESRLRGEMVARGLETLQWARRRKESILKKPCPPLRERAQLSGRTSWPQPSPSPAGLPVAVSIVGAEALDLLDTGEKIFVFRNPAEPEIRLHLPPRRKKKKNFLNAKKAAWVQAME</sequence>
<keyword evidence="7" id="KW-1133">Transmembrane helix</keyword>
<keyword evidence="10" id="KW-0966">Cell projection</keyword>
<evidence type="ECO:0000256" key="7">
    <source>
        <dbReference type="ARBA" id="ARBA00022989"/>
    </source>
</evidence>
<gene>
    <name evidence="14" type="primary">LOC107523717</name>
</gene>
<feature type="region of interest" description="Disordered" evidence="12">
    <location>
        <begin position="168"/>
        <end position="198"/>
    </location>
</feature>
<evidence type="ECO:0000313" key="13">
    <source>
        <dbReference type="Proteomes" id="UP001652624"/>
    </source>
</evidence>
<evidence type="ECO:0000256" key="2">
    <source>
        <dbReference type="ARBA" id="ARBA00004162"/>
    </source>
</evidence>
<keyword evidence="13" id="KW-1185">Reference proteome</keyword>
<evidence type="ECO:0000256" key="3">
    <source>
        <dbReference type="ARBA" id="ARBA00004309"/>
    </source>
</evidence>
<protein>
    <submittedName>
        <fullName evidence="14">Limbin-like</fullName>
    </submittedName>
</protein>
<accession>A0ABM3X6V2</accession>
<feature type="compositionally biased region" description="Low complexity" evidence="12">
    <location>
        <begin position="176"/>
        <end position="187"/>
    </location>
</feature>
<evidence type="ECO:0000256" key="4">
    <source>
        <dbReference type="ARBA" id="ARBA00022475"/>
    </source>
</evidence>